<evidence type="ECO:0000259" key="2">
    <source>
        <dbReference type="Pfam" id="PF13464"/>
    </source>
</evidence>
<evidence type="ECO:0000256" key="1">
    <source>
        <dbReference type="SAM" id="MobiDB-lite"/>
    </source>
</evidence>
<dbReference type="EMBL" id="BMSA01000001">
    <property type="protein sequence ID" value="GGT32770.1"/>
    <property type="molecule type" value="Genomic_DNA"/>
</dbReference>
<feature type="region of interest" description="Disordered" evidence="1">
    <location>
        <begin position="268"/>
        <end position="309"/>
    </location>
</feature>
<feature type="region of interest" description="Disordered" evidence="1">
    <location>
        <begin position="101"/>
        <end position="145"/>
    </location>
</feature>
<reference evidence="3" key="2">
    <citation type="submission" date="2020-09" db="EMBL/GenBank/DDBJ databases">
        <authorList>
            <person name="Sun Q."/>
            <person name="Ohkuma M."/>
        </authorList>
    </citation>
    <scope>NUCLEOTIDE SEQUENCE</scope>
    <source>
        <strain evidence="3">JCM 4125</strain>
    </source>
</reference>
<sequence>MGHEESVTVNSAQIEARFAAVMTRLNRIDQDSARELKERTEHLLLGYETYALARQHLEQGDFERGAHCLRMAAGQGIPAANGELRKLREPQRARAISTPDAVIGRPGRSEPEEGTRRAFVPHQSRSGITPDAGRSAAPERSSVGRTLRQARIAAGLTCDDVSTTTRVRRCLVHAIERDDFAPCGGDFYARGHIRALARAVRLDPEPLLARFTADHGGQPGSNAPAALLSPAERIRAGRREPRWTAALVAAVVAVTGFIGYTVLDGDAGGTRAAVGPTTTTSRPAPATRKTERPGTGSAPRPTGRATAAAARDRVTVQVSADRDRSWISAEDHAGRPLWSGLLERGDSRTFQDSERIGLVLGNAGAVELYVDGKRTGHRFPPGQVERLTFAKDHPND</sequence>
<dbReference type="Gene3D" id="1.10.260.40">
    <property type="entry name" value="lambda repressor-like DNA-binding domains"/>
    <property type="match status" value="1"/>
</dbReference>
<dbReference type="InterPro" id="IPR010982">
    <property type="entry name" value="Lambda_DNA-bd_dom_sf"/>
</dbReference>
<accession>A0A918H2N4</accession>
<keyword evidence="4" id="KW-1185">Reference proteome</keyword>
<reference evidence="3" key="1">
    <citation type="journal article" date="2014" name="Int. J. Syst. Evol. Microbiol.">
        <title>Complete genome sequence of Corynebacterium casei LMG S-19264T (=DSM 44701T), isolated from a smear-ripened cheese.</title>
        <authorList>
            <consortium name="US DOE Joint Genome Institute (JGI-PGF)"/>
            <person name="Walter F."/>
            <person name="Albersmeier A."/>
            <person name="Kalinowski J."/>
            <person name="Ruckert C."/>
        </authorList>
    </citation>
    <scope>NUCLEOTIDE SEQUENCE</scope>
    <source>
        <strain evidence="3">JCM 4125</strain>
    </source>
</reference>
<evidence type="ECO:0000313" key="4">
    <source>
        <dbReference type="Proteomes" id="UP000646776"/>
    </source>
</evidence>
<proteinExistence type="predicted"/>
<dbReference type="GO" id="GO:0003677">
    <property type="term" value="F:DNA binding"/>
    <property type="evidence" value="ECO:0007669"/>
    <property type="project" value="InterPro"/>
</dbReference>
<gene>
    <name evidence="3" type="ORF">GCM10010226_06270</name>
</gene>
<dbReference type="InterPro" id="IPR050400">
    <property type="entry name" value="Bact_Cytoskel_RodZ"/>
</dbReference>
<dbReference type="PANTHER" id="PTHR34475">
    <property type="match status" value="1"/>
</dbReference>
<dbReference type="Proteomes" id="UP000646776">
    <property type="component" value="Unassembled WGS sequence"/>
</dbReference>
<feature type="domain" description="Cytoskeleton protein RodZ-like C-terminal" evidence="2">
    <location>
        <begin position="323"/>
        <end position="388"/>
    </location>
</feature>
<feature type="compositionally biased region" description="Basic and acidic residues" evidence="1">
    <location>
        <begin position="107"/>
        <end position="116"/>
    </location>
</feature>
<protein>
    <recommendedName>
        <fullName evidence="2">Cytoskeleton protein RodZ-like C-terminal domain-containing protein</fullName>
    </recommendedName>
</protein>
<name>A0A918H2N4_9ACTN</name>
<dbReference type="InterPro" id="IPR025194">
    <property type="entry name" value="RodZ-like_C"/>
</dbReference>
<feature type="compositionally biased region" description="Low complexity" evidence="1">
    <location>
        <begin position="298"/>
        <end position="309"/>
    </location>
</feature>
<dbReference type="PANTHER" id="PTHR34475:SF1">
    <property type="entry name" value="CYTOSKELETON PROTEIN RODZ"/>
    <property type="match status" value="1"/>
</dbReference>
<dbReference type="AlphaFoldDB" id="A0A918H2N4"/>
<feature type="compositionally biased region" description="Low complexity" evidence="1">
    <location>
        <begin position="276"/>
        <end position="287"/>
    </location>
</feature>
<dbReference type="Pfam" id="PF13464">
    <property type="entry name" value="RodZ_C"/>
    <property type="match status" value="1"/>
</dbReference>
<evidence type="ECO:0000313" key="3">
    <source>
        <dbReference type="EMBL" id="GGT32770.1"/>
    </source>
</evidence>
<dbReference type="Pfam" id="PF13413">
    <property type="entry name" value="HTH_25"/>
    <property type="match status" value="1"/>
</dbReference>
<comment type="caution">
    <text evidence="3">The sequence shown here is derived from an EMBL/GenBank/DDBJ whole genome shotgun (WGS) entry which is preliminary data.</text>
</comment>
<organism evidence="3 4">
    <name type="scientific">Streptomyces phaeofaciens</name>
    <dbReference type="NCBI Taxonomy" id="68254"/>
    <lineage>
        <taxon>Bacteria</taxon>
        <taxon>Bacillati</taxon>
        <taxon>Actinomycetota</taxon>
        <taxon>Actinomycetes</taxon>
        <taxon>Kitasatosporales</taxon>
        <taxon>Streptomycetaceae</taxon>
        <taxon>Streptomyces</taxon>
    </lineage>
</organism>